<dbReference type="RefSeq" id="WP_065679816.1">
    <property type="nucleotide sequence ID" value="NZ_AP025460.1"/>
</dbReference>
<accession>A0A1C3IZF6</accession>
<dbReference type="GeneID" id="94234454"/>
<proteinExistence type="predicted"/>
<dbReference type="Proteomes" id="UP000092876">
    <property type="component" value="Unassembled WGS sequence"/>
</dbReference>
<reference evidence="2" key="1">
    <citation type="submission" date="2016-06" db="EMBL/GenBank/DDBJ databases">
        <authorList>
            <person name="Rodrigo-Torres Lidia"/>
            <person name="Arahal R.David."/>
        </authorList>
    </citation>
    <scope>NUCLEOTIDE SEQUENCE [LARGE SCALE GENOMIC DNA]</scope>
    <source>
        <strain evidence="2">CECT 7223</strain>
    </source>
</reference>
<sequence>MNTLKLKDLIEMIKKCGQDCPQGNRRTMGGLLAHCIESCEDEHGTMQQSAYLMKYVRTCMNNNVEKKGVDSIGYLQLIKFVKSWARTAKFK</sequence>
<dbReference type="AlphaFoldDB" id="A0A1C3IZF6"/>
<gene>
    <name evidence="1" type="ORF">VAT7223_03323</name>
</gene>
<dbReference type="EMBL" id="FLQP01000050">
    <property type="protein sequence ID" value="SBS66718.1"/>
    <property type="molecule type" value="Genomic_DNA"/>
</dbReference>
<name>A0A1C3IZF6_9VIBR</name>
<protein>
    <submittedName>
        <fullName evidence="1">Uncharacterized protein</fullName>
    </submittedName>
</protein>
<evidence type="ECO:0000313" key="1">
    <source>
        <dbReference type="EMBL" id="SBS66718.1"/>
    </source>
</evidence>
<evidence type="ECO:0000313" key="2">
    <source>
        <dbReference type="Proteomes" id="UP000092876"/>
    </source>
</evidence>
<organism evidence="1 2">
    <name type="scientific">Vibrio atlanticus</name>
    <dbReference type="NCBI Taxonomy" id="693153"/>
    <lineage>
        <taxon>Bacteria</taxon>
        <taxon>Pseudomonadati</taxon>
        <taxon>Pseudomonadota</taxon>
        <taxon>Gammaproteobacteria</taxon>
        <taxon>Vibrionales</taxon>
        <taxon>Vibrionaceae</taxon>
        <taxon>Vibrio</taxon>
    </lineage>
</organism>